<protein>
    <submittedName>
        <fullName evidence="2">Uncharacterized protein</fullName>
    </submittedName>
</protein>
<feature type="transmembrane region" description="Helical" evidence="1">
    <location>
        <begin position="22"/>
        <end position="41"/>
    </location>
</feature>
<accession>A0A6C0CZB5</accession>
<dbReference type="AlphaFoldDB" id="A0A6C0CZB5"/>
<proteinExistence type="predicted"/>
<evidence type="ECO:0000313" key="2">
    <source>
        <dbReference type="EMBL" id="QHT09310.1"/>
    </source>
</evidence>
<dbReference type="EMBL" id="MN739509">
    <property type="protein sequence ID" value="QHT09310.1"/>
    <property type="molecule type" value="Genomic_DNA"/>
</dbReference>
<reference evidence="2" key="1">
    <citation type="journal article" date="2020" name="Nature">
        <title>Giant virus diversity and host interactions through global metagenomics.</title>
        <authorList>
            <person name="Schulz F."/>
            <person name="Roux S."/>
            <person name="Paez-Espino D."/>
            <person name="Jungbluth S."/>
            <person name="Walsh D.A."/>
            <person name="Denef V.J."/>
            <person name="McMahon K.D."/>
            <person name="Konstantinidis K.T."/>
            <person name="Eloe-Fadrosh E.A."/>
            <person name="Kyrpides N.C."/>
            <person name="Woyke T."/>
        </authorList>
    </citation>
    <scope>NUCLEOTIDE SEQUENCE</scope>
    <source>
        <strain evidence="2">GVMAG-M-3300023110-24</strain>
    </source>
</reference>
<keyword evidence="1" id="KW-1133">Transmembrane helix</keyword>
<name>A0A6C0CZB5_9ZZZZ</name>
<evidence type="ECO:0000256" key="1">
    <source>
        <dbReference type="SAM" id="Phobius"/>
    </source>
</evidence>
<sequence length="80" mass="9917">MNINNIIIIFIISYILYKNRNITSSDIIMIIVIIQILYMKYMNYLHTDNKIKEEIYQRFEDDRIINKKIYEYNTYKLINQ</sequence>
<keyword evidence="1" id="KW-0472">Membrane</keyword>
<keyword evidence="1" id="KW-0812">Transmembrane</keyword>
<organism evidence="2">
    <name type="scientific">viral metagenome</name>
    <dbReference type="NCBI Taxonomy" id="1070528"/>
    <lineage>
        <taxon>unclassified sequences</taxon>
        <taxon>metagenomes</taxon>
        <taxon>organismal metagenomes</taxon>
    </lineage>
</organism>